<accession>S0A384</accession>
<dbReference type="InterPro" id="IPR012337">
    <property type="entry name" value="RNaseH-like_sf"/>
</dbReference>
<gene>
    <name evidence="1" type="ORF">Phi14:2_gp029</name>
</gene>
<dbReference type="GO" id="GO:0003676">
    <property type="term" value="F:nucleic acid binding"/>
    <property type="evidence" value="ECO:0007669"/>
    <property type="project" value="InterPro"/>
</dbReference>
<dbReference type="GeneID" id="16797450"/>
<sequence>MKYIYDEETYPNMFLICFKDIESKGYYKFEISDRKNEIEQLYNFLSQDDIVLIGFNNLNFDYPVLHNTILKERRNWSAQEIYREAQNIIEAEYSAVRENEVKIPQIDLYRIWHYDNKNKATSLKWLEFAMLWDKLQDLPYKVGSVLTFEEMENVVSYCYNDVDATERFYYVSEKHIEIRTFYSELEGVDLMNASEIKMSKEIFSKALAKHMGISQWDVKKLRTFRKSVDIKDIIFPYIKFNDPGNQDALAQFERFKWIDTSNMTKAEAKKHSLSFSAKYKNVTREFAEGGLHSFGKAGIYESDDDYVLVDVDFKVE</sequence>
<protein>
    <submittedName>
        <fullName evidence="1">Putative DNA polymerase</fullName>
    </submittedName>
</protein>
<dbReference type="KEGG" id="vg:16797450"/>
<keyword evidence="2" id="KW-1185">Reference proteome</keyword>
<evidence type="ECO:0000313" key="1">
    <source>
        <dbReference type="EMBL" id="AGO48907.1"/>
    </source>
</evidence>
<evidence type="ECO:0000313" key="2">
    <source>
        <dbReference type="Proteomes" id="UP000014725"/>
    </source>
</evidence>
<dbReference type="Proteomes" id="UP000014725">
    <property type="component" value="Segment"/>
</dbReference>
<name>S0A384_9CAUD</name>
<dbReference type="Gene3D" id="3.30.420.10">
    <property type="entry name" value="Ribonuclease H-like superfamily/Ribonuclease H"/>
    <property type="match status" value="1"/>
</dbReference>
<reference evidence="1 2" key="1">
    <citation type="journal article" date="2013" name="Proc. Natl. Acad. Sci. U.S.A.">
        <title>Twelve previously unknown phage genera are ubiquitous in global oceans.</title>
        <authorList>
            <person name="Holmfeldt K."/>
            <person name="Solonenko N."/>
            <person name="Shah M."/>
            <person name="Corrier K."/>
            <person name="Riemann L."/>
            <person name="Verberkmoes N.C."/>
            <person name="Sullivan M.B."/>
        </authorList>
    </citation>
    <scope>NUCLEOTIDE SEQUENCE [LARGE SCALE GENOMIC DNA]</scope>
    <source>
        <strain evidence="1">Phi14:2</strain>
    </source>
</reference>
<dbReference type="EMBL" id="KC821624">
    <property type="protein sequence ID" value="AGO48907.1"/>
    <property type="molecule type" value="Genomic_DNA"/>
</dbReference>
<dbReference type="InterPro" id="IPR036397">
    <property type="entry name" value="RNaseH_sf"/>
</dbReference>
<organism evidence="1 2">
    <name type="scientific">Cellulophaga phage phi14:2</name>
    <dbReference type="NCBI Taxonomy" id="1327990"/>
    <lineage>
        <taxon>Viruses</taxon>
        <taxon>Duplodnaviria</taxon>
        <taxon>Heunggongvirae</taxon>
        <taxon>Uroviricota</taxon>
        <taxon>Caudoviricetes</taxon>
        <taxon>Crassvirales</taxon>
        <taxon>Steigviridae</taxon>
        <taxon>Asinivirinae</taxon>
        <taxon>Akihdevirus</taxon>
        <taxon>Akihdevirus balticus</taxon>
    </lineage>
</organism>
<reference evidence="2" key="2">
    <citation type="submission" date="2013-03" db="EMBL/GenBank/DDBJ databases">
        <title>The Cellulophaga phages: a novel, diverse, and globally ubiquitous model system.</title>
        <authorList>
            <person name="Holmfeldt K."/>
            <person name="Solonenko N."/>
            <person name="Shah M."/>
            <person name="Corrier K."/>
            <person name="Riemann L."/>
            <person name="VerBerkmoes N.C."/>
            <person name="Sullivan M.B."/>
        </authorList>
    </citation>
    <scope>NUCLEOTIDE SEQUENCE [LARGE SCALE GENOMIC DNA]</scope>
</reference>
<proteinExistence type="predicted"/>
<dbReference type="OrthoDB" id="3536at10239"/>
<dbReference type="SUPFAM" id="SSF53098">
    <property type="entry name" value="Ribonuclease H-like"/>
    <property type="match status" value="1"/>
</dbReference>